<dbReference type="InterPro" id="IPR003004">
    <property type="entry name" value="GspF/PilC"/>
</dbReference>
<organism evidence="9 10">
    <name type="scientific">Anaerococcus octavius</name>
    <dbReference type="NCBI Taxonomy" id="54007"/>
    <lineage>
        <taxon>Bacteria</taxon>
        <taxon>Bacillati</taxon>
        <taxon>Bacillota</taxon>
        <taxon>Tissierellia</taxon>
        <taxon>Tissierellales</taxon>
        <taxon>Peptoniphilaceae</taxon>
        <taxon>Anaerococcus</taxon>
    </lineage>
</organism>
<dbReference type="PRINTS" id="PR00812">
    <property type="entry name" value="BCTERIALGSPF"/>
</dbReference>
<sequence>MADLDLNKIKNFLNKDISSKKIDSRIMSLFLKQLSLLLGAGVALDESLKIIEEQKLDKKLNITLHNINIELSKGLSVDQAFEINKEYFNPMIVAFIKSGSQSGRMSEVLEELSTYIDEDSKNKKIIQQALAYPLIVFVVMIIIIIVVMNFVLPGFENVFESFGKQLPLMTRILMGISRFFANRGLYLLLILVLIIISIVFLRKDESIRLKLDKFHFLNLPFFKYRRLGLEYQLTSLLYILKAGDIDIIKSLEIIRESFNNTYIKEVLNQIIKDLKRGYSLSKSMAEKDIFSPLLVSMLKIGEDSGEMTLALKKSSDYFSSDYIYKLKHISTLAEPIMIIIMSILVGFVVFAIALPIFESVNGISF</sequence>
<feature type="domain" description="Type II secretion system protein GspF" evidence="8">
    <location>
        <begin position="30"/>
        <end position="153"/>
    </location>
</feature>
<keyword evidence="5 7" id="KW-1133">Transmembrane helix</keyword>
<evidence type="ECO:0000256" key="7">
    <source>
        <dbReference type="SAM" id="Phobius"/>
    </source>
</evidence>
<evidence type="ECO:0000256" key="5">
    <source>
        <dbReference type="ARBA" id="ARBA00022989"/>
    </source>
</evidence>
<gene>
    <name evidence="9" type="primary">epsF</name>
    <name evidence="9" type="ORF">NCTC9810_00977</name>
</gene>
<dbReference type="Proteomes" id="UP000255124">
    <property type="component" value="Unassembled WGS sequence"/>
</dbReference>
<keyword evidence="4 7" id="KW-0812">Transmembrane</keyword>
<evidence type="ECO:0000256" key="2">
    <source>
        <dbReference type="ARBA" id="ARBA00005745"/>
    </source>
</evidence>
<evidence type="ECO:0000256" key="1">
    <source>
        <dbReference type="ARBA" id="ARBA00004651"/>
    </source>
</evidence>
<dbReference type="EMBL" id="UFTA01000002">
    <property type="protein sequence ID" value="SUU92643.1"/>
    <property type="molecule type" value="Genomic_DNA"/>
</dbReference>
<feature type="domain" description="Type II secretion system protein GspF" evidence="8">
    <location>
        <begin position="235"/>
        <end position="355"/>
    </location>
</feature>
<proteinExistence type="inferred from homology"/>
<dbReference type="Pfam" id="PF00482">
    <property type="entry name" value="T2SSF"/>
    <property type="match status" value="2"/>
</dbReference>
<dbReference type="GO" id="GO:0005886">
    <property type="term" value="C:plasma membrane"/>
    <property type="evidence" value="ECO:0007669"/>
    <property type="project" value="UniProtKB-SubCell"/>
</dbReference>
<keyword evidence="3" id="KW-1003">Cell membrane</keyword>
<dbReference type="InterPro" id="IPR042094">
    <property type="entry name" value="T2SS_GspF_sf"/>
</dbReference>
<evidence type="ECO:0000256" key="4">
    <source>
        <dbReference type="ARBA" id="ARBA00022692"/>
    </source>
</evidence>
<dbReference type="AlphaFoldDB" id="A0A380WUY3"/>
<evidence type="ECO:0000313" key="9">
    <source>
        <dbReference type="EMBL" id="SUU92643.1"/>
    </source>
</evidence>
<dbReference type="PANTHER" id="PTHR30012">
    <property type="entry name" value="GENERAL SECRETION PATHWAY PROTEIN"/>
    <property type="match status" value="1"/>
</dbReference>
<feature type="transmembrane region" description="Helical" evidence="7">
    <location>
        <begin position="130"/>
        <end position="152"/>
    </location>
</feature>
<evidence type="ECO:0000256" key="3">
    <source>
        <dbReference type="ARBA" id="ARBA00022475"/>
    </source>
</evidence>
<dbReference type="InterPro" id="IPR018076">
    <property type="entry name" value="T2SS_GspF_dom"/>
</dbReference>
<name>A0A380WUY3_9FIRM</name>
<evidence type="ECO:0000259" key="8">
    <source>
        <dbReference type="Pfam" id="PF00482"/>
    </source>
</evidence>
<reference evidence="9 10" key="1">
    <citation type="submission" date="2018-06" db="EMBL/GenBank/DDBJ databases">
        <authorList>
            <consortium name="Pathogen Informatics"/>
            <person name="Doyle S."/>
        </authorList>
    </citation>
    <scope>NUCLEOTIDE SEQUENCE [LARGE SCALE GENOMIC DNA]</scope>
    <source>
        <strain evidence="9 10">NCTC9810</strain>
    </source>
</reference>
<comment type="similarity">
    <text evidence="2">Belongs to the GSP F family.</text>
</comment>
<protein>
    <submittedName>
        <fullName evidence="9">Cholera toxin secretion protein epsF</fullName>
    </submittedName>
</protein>
<dbReference type="Gene3D" id="1.20.81.30">
    <property type="entry name" value="Type II secretion system (T2SS), domain F"/>
    <property type="match status" value="2"/>
</dbReference>
<dbReference type="PANTHER" id="PTHR30012:SF0">
    <property type="entry name" value="TYPE II SECRETION SYSTEM PROTEIN F-RELATED"/>
    <property type="match status" value="1"/>
</dbReference>
<keyword evidence="6 7" id="KW-0472">Membrane</keyword>
<comment type="subcellular location">
    <subcellularLocation>
        <location evidence="1">Cell membrane</location>
        <topology evidence="1">Multi-pass membrane protein</topology>
    </subcellularLocation>
</comment>
<evidence type="ECO:0000313" key="10">
    <source>
        <dbReference type="Proteomes" id="UP000255124"/>
    </source>
</evidence>
<accession>A0A380WUY3</accession>
<evidence type="ECO:0000256" key="6">
    <source>
        <dbReference type="ARBA" id="ARBA00023136"/>
    </source>
</evidence>
<feature type="transmembrane region" description="Helical" evidence="7">
    <location>
        <begin position="184"/>
        <end position="201"/>
    </location>
</feature>
<feature type="transmembrane region" description="Helical" evidence="7">
    <location>
        <begin position="336"/>
        <end position="357"/>
    </location>
</feature>